<comment type="subcellular location">
    <subcellularLocation>
        <location evidence="1">Membrane</location>
        <topology evidence="1">Multi-pass membrane protein</topology>
    </subcellularLocation>
</comment>
<name>A0A6J5KES3_9BURK</name>
<organism evidence="7 8">
    <name type="scientific">Paraburkholderia phenoliruptrix</name>
    <dbReference type="NCBI Taxonomy" id="252970"/>
    <lineage>
        <taxon>Bacteria</taxon>
        <taxon>Pseudomonadati</taxon>
        <taxon>Pseudomonadota</taxon>
        <taxon>Betaproteobacteria</taxon>
        <taxon>Burkholderiales</taxon>
        <taxon>Burkholderiaceae</taxon>
        <taxon>Paraburkholderia</taxon>
    </lineage>
</organism>
<dbReference type="InterPro" id="IPR007016">
    <property type="entry name" value="O-antigen_ligase-rel_domated"/>
</dbReference>
<dbReference type="GO" id="GO:0016020">
    <property type="term" value="C:membrane"/>
    <property type="evidence" value="ECO:0007669"/>
    <property type="project" value="UniProtKB-SubCell"/>
</dbReference>
<keyword evidence="3 5" id="KW-1133">Transmembrane helix</keyword>
<dbReference type="Proteomes" id="UP000494102">
    <property type="component" value="Unassembled WGS sequence"/>
</dbReference>
<feature type="transmembrane region" description="Helical" evidence="5">
    <location>
        <begin position="189"/>
        <end position="207"/>
    </location>
</feature>
<feature type="domain" description="O-antigen ligase-related" evidence="6">
    <location>
        <begin position="220"/>
        <end position="360"/>
    </location>
</feature>
<reference evidence="7 8" key="1">
    <citation type="submission" date="2020-04" db="EMBL/GenBank/DDBJ databases">
        <authorList>
            <person name="De Canck E."/>
        </authorList>
    </citation>
    <scope>NUCLEOTIDE SEQUENCE [LARGE SCALE GENOMIC DNA]</scope>
    <source>
        <strain evidence="7 8">LMG 9964</strain>
    </source>
</reference>
<evidence type="ECO:0000256" key="3">
    <source>
        <dbReference type="ARBA" id="ARBA00022989"/>
    </source>
</evidence>
<dbReference type="EMBL" id="CADILN010000018">
    <property type="protein sequence ID" value="CAB4052739.1"/>
    <property type="molecule type" value="Genomic_DNA"/>
</dbReference>
<evidence type="ECO:0000256" key="5">
    <source>
        <dbReference type="SAM" id="Phobius"/>
    </source>
</evidence>
<evidence type="ECO:0000313" key="7">
    <source>
        <dbReference type="EMBL" id="CAB4052739.1"/>
    </source>
</evidence>
<protein>
    <recommendedName>
        <fullName evidence="6">O-antigen ligase-related domain-containing protein</fullName>
    </recommendedName>
</protein>
<dbReference type="Pfam" id="PF04932">
    <property type="entry name" value="Wzy_C"/>
    <property type="match status" value="1"/>
</dbReference>
<proteinExistence type="predicted"/>
<accession>A0A6J5KES3</accession>
<feature type="transmembrane region" description="Helical" evidence="5">
    <location>
        <begin position="79"/>
        <end position="100"/>
    </location>
</feature>
<feature type="transmembrane region" description="Helical" evidence="5">
    <location>
        <begin position="31"/>
        <end position="49"/>
    </location>
</feature>
<feature type="transmembrane region" description="Helical" evidence="5">
    <location>
        <begin position="219"/>
        <end position="246"/>
    </location>
</feature>
<evidence type="ECO:0000259" key="6">
    <source>
        <dbReference type="Pfam" id="PF04932"/>
    </source>
</evidence>
<gene>
    <name evidence="7" type="ORF">LMG9964_06429</name>
</gene>
<evidence type="ECO:0000313" key="8">
    <source>
        <dbReference type="Proteomes" id="UP000494102"/>
    </source>
</evidence>
<evidence type="ECO:0000256" key="4">
    <source>
        <dbReference type="ARBA" id="ARBA00023136"/>
    </source>
</evidence>
<evidence type="ECO:0000256" key="2">
    <source>
        <dbReference type="ARBA" id="ARBA00022692"/>
    </source>
</evidence>
<evidence type="ECO:0000256" key="1">
    <source>
        <dbReference type="ARBA" id="ARBA00004141"/>
    </source>
</evidence>
<dbReference type="AlphaFoldDB" id="A0A6J5KES3"/>
<feature type="transmembrane region" description="Helical" evidence="5">
    <location>
        <begin position="55"/>
        <end position="72"/>
    </location>
</feature>
<feature type="transmembrane region" description="Helical" evidence="5">
    <location>
        <begin position="252"/>
        <end position="274"/>
    </location>
</feature>
<feature type="transmembrane region" description="Helical" evidence="5">
    <location>
        <begin position="379"/>
        <end position="403"/>
    </location>
</feature>
<keyword evidence="4 5" id="KW-0472">Membrane</keyword>
<sequence>MYETCHPSRRFITNPLCKQLHMKIRFGSRGANALLLIAILLASGGWIVVVRVGNAPLIAAISIILFCGFLGSSRFPRSVSGMFVLLLGFIFIASFAQDLSIDDKELFILLKGIIAMVACIHFKRSRLDFRELFVDVMYYTAIISLVLYPLAYLAPGIARHIDGEYSTVFGLLYVRATDFERFAHYRNQGFFWEAGVYGVMLTLAYIYNALMFRRRRNIVFLLAAATTQSMGALSILLPLAVFLYIYSRQPKLAKILAATVVLLVLAAISLPSIIGDAFTMLFGRSVNNDASILVRINDLTLGLRAASDSLLLGRPSGDMDAYNALALDEFGYVKIEDSGISNSLTSLVYKFGVPVALIYCAVLWRRVRRDFGSVAPIVFGAWCGLLMIEPLGLSIFMFMLLAYRDGPTPINVSFTNEPVVVERKADMCPVSSSA</sequence>
<keyword evidence="2 5" id="KW-0812">Transmembrane</keyword>
<feature type="transmembrane region" description="Helical" evidence="5">
    <location>
        <begin position="106"/>
        <end position="124"/>
    </location>
</feature>
<feature type="transmembrane region" description="Helical" evidence="5">
    <location>
        <begin position="136"/>
        <end position="154"/>
    </location>
</feature>